<keyword evidence="2 7" id="KW-0813">Transport</keyword>
<sequence>MDRLKREKLKGMYLIAVILIVWTVGSHYNLWNSYIIPAPSKIVTSFVKLVENGKLIRHIGISLRRIFIGFSITVFLAVPLGIFFGAFTNIYAYFKSIFEFFRHTPPLALIPMIILWFGIGETSKIVIIVLASFFPVFLNVLKGVEGCDKKYIEVGKVFDMSQKDIFLKIILPNSVPDILIGLKLGIGYSWRAIIGAELIAASSGIGYLILDAQQISRSDIVMLGIIVIGTLGIITDNIFSKAVSAYIKRKQGDYVE</sequence>
<keyword evidence="6 7" id="KW-0472">Membrane</keyword>
<feature type="domain" description="ABC transmembrane type-1" evidence="8">
    <location>
        <begin position="59"/>
        <end position="239"/>
    </location>
</feature>
<keyword evidence="4 7" id="KW-0812">Transmembrane</keyword>
<dbReference type="InterPro" id="IPR035906">
    <property type="entry name" value="MetI-like_sf"/>
</dbReference>
<dbReference type="EMBL" id="LS483487">
    <property type="protein sequence ID" value="SQJ09659.1"/>
    <property type="molecule type" value="Genomic_DNA"/>
</dbReference>
<feature type="transmembrane region" description="Helical" evidence="7">
    <location>
        <begin position="188"/>
        <end position="208"/>
    </location>
</feature>
<dbReference type="PANTHER" id="PTHR30151">
    <property type="entry name" value="ALKANE SULFONATE ABC TRANSPORTER-RELATED, MEMBRANE SUBUNIT"/>
    <property type="match status" value="1"/>
</dbReference>
<organism evidence="9 10">
    <name type="scientific">Fusobacterium ulcerans</name>
    <dbReference type="NCBI Taxonomy" id="861"/>
    <lineage>
        <taxon>Bacteria</taxon>
        <taxon>Fusobacteriati</taxon>
        <taxon>Fusobacteriota</taxon>
        <taxon>Fusobacteriia</taxon>
        <taxon>Fusobacteriales</taxon>
        <taxon>Fusobacteriaceae</taxon>
        <taxon>Fusobacterium</taxon>
    </lineage>
</organism>
<dbReference type="Gene3D" id="1.10.3720.10">
    <property type="entry name" value="MetI-like"/>
    <property type="match status" value="1"/>
</dbReference>
<accession>A0AAX2JCH5</accession>
<dbReference type="RefSeq" id="WP_005981308.1">
    <property type="nucleotide sequence ID" value="NZ_CABKNW010000005.1"/>
</dbReference>
<keyword evidence="5 7" id="KW-1133">Transmembrane helix</keyword>
<dbReference type="AlphaFoldDB" id="A0AAX2JCH5"/>
<keyword evidence="3" id="KW-1003">Cell membrane</keyword>
<evidence type="ECO:0000313" key="9">
    <source>
        <dbReference type="EMBL" id="SQJ09659.1"/>
    </source>
</evidence>
<dbReference type="InterPro" id="IPR000515">
    <property type="entry name" value="MetI-like"/>
</dbReference>
<dbReference type="Pfam" id="PF00528">
    <property type="entry name" value="BPD_transp_1"/>
    <property type="match status" value="1"/>
</dbReference>
<dbReference type="GeneID" id="78453608"/>
<dbReference type="PANTHER" id="PTHR30151:SF38">
    <property type="entry name" value="ALIPHATIC SULFONATES TRANSPORT PERMEASE PROTEIN SSUC-RELATED"/>
    <property type="match status" value="1"/>
</dbReference>
<comment type="subcellular location">
    <subcellularLocation>
        <location evidence="1 7">Cell membrane</location>
        <topology evidence="1 7">Multi-pass membrane protein</topology>
    </subcellularLocation>
</comment>
<evidence type="ECO:0000256" key="1">
    <source>
        <dbReference type="ARBA" id="ARBA00004651"/>
    </source>
</evidence>
<feature type="transmembrane region" description="Helical" evidence="7">
    <location>
        <begin position="220"/>
        <end position="239"/>
    </location>
</feature>
<evidence type="ECO:0000259" key="8">
    <source>
        <dbReference type="PROSITE" id="PS50928"/>
    </source>
</evidence>
<reference evidence="9 10" key="1">
    <citation type="submission" date="2018-06" db="EMBL/GenBank/DDBJ databases">
        <authorList>
            <consortium name="Pathogen Informatics"/>
            <person name="Doyle S."/>
        </authorList>
    </citation>
    <scope>NUCLEOTIDE SEQUENCE [LARGE SCALE GENOMIC DNA]</scope>
    <source>
        <strain evidence="9 10">NCTC12112</strain>
    </source>
</reference>
<evidence type="ECO:0000313" key="10">
    <source>
        <dbReference type="Proteomes" id="UP000249008"/>
    </source>
</evidence>
<feature type="transmembrane region" description="Helical" evidence="7">
    <location>
        <begin position="100"/>
        <end position="119"/>
    </location>
</feature>
<evidence type="ECO:0000256" key="2">
    <source>
        <dbReference type="ARBA" id="ARBA00022448"/>
    </source>
</evidence>
<feature type="transmembrane region" description="Helical" evidence="7">
    <location>
        <begin position="12"/>
        <end position="31"/>
    </location>
</feature>
<comment type="similarity">
    <text evidence="7">Belongs to the binding-protein-dependent transport system permease family.</text>
</comment>
<dbReference type="FunFam" id="1.10.3720.10:FF:000003">
    <property type="entry name" value="Aliphatic sulfonate ABC transporter permease"/>
    <property type="match status" value="1"/>
</dbReference>
<name>A0AAX2JCH5_9FUSO</name>
<evidence type="ECO:0000256" key="6">
    <source>
        <dbReference type="ARBA" id="ARBA00023136"/>
    </source>
</evidence>
<evidence type="ECO:0000256" key="5">
    <source>
        <dbReference type="ARBA" id="ARBA00022989"/>
    </source>
</evidence>
<protein>
    <submittedName>
        <fullName evidence="9">Aliphatic sulfonates transport permease protein ssuC</fullName>
    </submittedName>
</protein>
<evidence type="ECO:0000256" key="3">
    <source>
        <dbReference type="ARBA" id="ARBA00022475"/>
    </source>
</evidence>
<proteinExistence type="inferred from homology"/>
<dbReference type="CDD" id="cd06261">
    <property type="entry name" value="TM_PBP2"/>
    <property type="match status" value="1"/>
</dbReference>
<dbReference type="GO" id="GO:0005886">
    <property type="term" value="C:plasma membrane"/>
    <property type="evidence" value="ECO:0007669"/>
    <property type="project" value="UniProtKB-SubCell"/>
</dbReference>
<feature type="transmembrane region" description="Helical" evidence="7">
    <location>
        <begin position="66"/>
        <end position="88"/>
    </location>
</feature>
<dbReference type="PROSITE" id="PS50928">
    <property type="entry name" value="ABC_TM1"/>
    <property type="match status" value="1"/>
</dbReference>
<dbReference type="SUPFAM" id="SSF161098">
    <property type="entry name" value="MetI-like"/>
    <property type="match status" value="1"/>
</dbReference>
<gene>
    <name evidence="9" type="primary">ssuC_2</name>
    <name evidence="9" type="ORF">NCTC12112_02327</name>
</gene>
<feature type="transmembrane region" description="Helical" evidence="7">
    <location>
        <begin position="125"/>
        <end position="144"/>
    </location>
</feature>
<evidence type="ECO:0000256" key="4">
    <source>
        <dbReference type="ARBA" id="ARBA00022692"/>
    </source>
</evidence>
<evidence type="ECO:0000256" key="7">
    <source>
        <dbReference type="RuleBase" id="RU363032"/>
    </source>
</evidence>
<dbReference type="GO" id="GO:0042918">
    <property type="term" value="P:alkanesulfonate transmembrane transport"/>
    <property type="evidence" value="ECO:0007669"/>
    <property type="project" value="UniProtKB-ARBA"/>
</dbReference>
<dbReference type="KEGG" id="ful:C4N20_02225"/>
<dbReference type="Proteomes" id="UP000249008">
    <property type="component" value="Chromosome 1"/>
</dbReference>